<comment type="caution">
    <text evidence="8">The sequence shown here is derived from an EMBL/GenBank/DDBJ whole genome shotgun (WGS) entry which is preliminary data.</text>
</comment>
<dbReference type="CDD" id="cd00730">
    <property type="entry name" value="rubredoxin"/>
    <property type="match status" value="1"/>
</dbReference>
<dbReference type="InterPro" id="IPR018527">
    <property type="entry name" value="Rubredoxin_Fe_BS"/>
</dbReference>
<gene>
    <name evidence="8" type="ORF">Slati_0157900</name>
</gene>
<dbReference type="EMBL" id="JACGWN010000001">
    <property type="protein sequence ID" value="KAL0462703.1"/>
    <property type="molecule type" value="Genomic_DNA"/>
</dbReference>
<evidence type="ECO:0000313" key="8">
    <source>
        <dbReference type="EMBL" id="KAL0462703.1"/>
    </source>
</evidence>
<dbReference type="GO" id="GO:0005506">
    <property type="term" value="F:iron ion binding"/>
    <property type="evidence" value="ECO:0007669"/>
    <property type="project" value="InterPro"/>
</dbReference>
<proteinExistence type="predicted"/>
<evidence type="ECO:0000256" key="1">
    <source>
        <dbReference type="ARBA" id="ARBA00022448"/>
    </source>
</evidence>
<dbReference type="Pfam" id="PF00301">
    <property type="entry name" value="Rubredoxin"/>
    <property type="match status" value="1"/>
</dbReference>
<evidence type="ECO:0000256" key="2">
    <source>
        <dbReference type="ARBA" id="ARBA00022723"/>
    </source>
</evidence>
<accession>A0AAW2YA29</accession>
<dbReference type="Gene3D" id="2.20.28.10">
    <property type="match status" value="1"/>
</dbReference>
<sequence>MFRKFQLGLGFYKIPLSTSHTFIPILHPFRPFSTTAAPTGTAHQTPTPIPQTSPQTKTIIKSIDVSKEDKQEQPVAPQAEEPEPEPELENKLDKRRLEEKFAVVNTGVYECRSCGYKYDQAAGDPSYPIPPGLPFVKLPDDWRCPTCGASQNFFESKSMEIAGFAQNQQFGLGGNTLTSGQKALLIYGGLFLGFALFLSGYFLQ</sequence>
<dbReference type="InterPro" id="IPR050526">
    <property type="entry name" value="Rubredoxin_ET"/>
</dbReference>
<keyword evidence="3" id="KW-0249">Electron transport</keyword>
<organism evidence="8">
    <name type="scientific">Sesamum latifolium</name>
    <dbReference type="NCBI Taxonomy" id="2727402"/>
    <lineage>
        <taxon>Eukaryota</taxon>
        <taxon>Viridiplantae</taxon>
        <taxon>Streptophyta</taxon>
        <taxon>Embryophyta</taxon>
        <taxon>Tracheophyta</taxon>
        <taxon>Spermatophyta</taxon>
        <taxon>Magnoliopsida</taxon>
        <taxon>eudicotyledons</taxon>
        <taxon>Gunneridae</taxon>
        <taxon>Pentapetalae</taxon>
        <taxon>asterids</taxon>
        <taxon>lamiids</taxon>
        <taxon>Lamiales</taxon>
        <taxon>Pedaliaceae</taxon>
        <taxon>Sesamum</taxon>
    </lineage>
</organism>
<evidence type="ECO:0000256" key="5">
    <source>
        <dbReference type="SAM" id="MobiDB-lite"/>
    </source>
</evidence>
<feature type="region of interest" description="Disordered" evidence="5">
    <location>
        <begin position="36"/>
        <end position="92"/>
    </location>
</feature>
<reference evidence="8" key="2">
    <citation type="journal article" date="2024" name="Plant">
        <title>Genomic evolution and insights into agronomic trait innovations of Sesamum species.</title>
        <authorList>
            <person name="Miao H."/>
            <person name="Wang L."/>
            <person name="Qu L."/>
            <person name="Liu H."/>
            <person name="Sun Y."/>
            <person name="Le M."/>
            <person name="Wang Q."/>
            <person name="Wei S."/>
            <person name="Zheng Y."/>
            <person name="Lin W."/>
            <person name="Duan Y."/>
            <person name="Cao H."/>
            <person name="Xiong S."/>
            <person name="Wang X."/>
            <person name="Wei L."/>
            <person name="Li C."/>
            <person name="Ma Q."/>
            <person name="Ju M."/>
            <person name="Zhao R."/>
            <person name="Li G."/>
            <person name="Mu C."/>
            <person name="Tian Q."/>
            <person name="Mei H."/>
            <person name="Zhang T."/>
            <person name="Gao T."/>
            <person name="Zhang H."/>
        </authorList>
    </citation>
    <scope>NUCLEOTIDE SEQUENCE</scope>
    <source>
        <strain evidence="8">KEN1</strain>
    </source>
</reference>
<dbReference type="PROSITE" id="PS50903">
    <property type="entry name" value="RUBREDOXIN_LIKE"/>
    <property type="match status" value="1"/>
</dbReference>
<feature type="domain" description="Rubredoxin-like" evidence="7">
    <location>
        <begin position="106"/>
        <end position="157"/>
    </location>
</feature>
<dbReference type="AlphaFoldDB" id="A0AAW2YA29"/>
<evidence type="ECO:0000256" key="3">
    <source>
        <dbReference type="ARBA" id="ARBA00022982"/>
    </source>
</evidence>
<feature type="compositionally biased region" description="Low complexity" evidence="5">
    <location>
        <begin position="44"/>
        <end position="60"/>
    </location>
</feature>
<name>A0AAW2YA29_9LAMI</name>
<dbReference type="SUPFAM" id="SSF57802">
    <property type="entry name" value="Rubredoxin-like"/>
    <property type="match status" value="1"/>
</dbReference>
<keyword evidence="6" id="KW-1133">Transmembrane helix</keyword>
<evidence type="ECO:0000256" key="6">
    <source>
        <dbReference type="SAM" id="Phobius"/>
    </source>
</evidence>
<dbReference type="PANTHER" id="PTHR47627">
    <property type="entry name" value="RUBREDOXIN"/>
    <property type="match status" value="1"/>
</dbReference>
<keyword evidence="1" id="KW-0813">Transport</keyword>
<keyword evidence="6" id="KW-0812">Transmembrane</keyword>
<reference evidence="8" key="1">
    <citation type="submission" date="2020-06" db="EMBL/GenBank/DDBJ databases">
        <authorList>
            <person name="Li T."/>
            <person name="Hu X."/>
            <person name="Zhang T."/>
            <person name="Song X."/>
            <person name="Zhang H."/>
            <person name="Dai N."/>
            <person name="Sheng W."/>
            <person name="Hou X."/>
            <person name="Wei L."/>
        </authorList>
    </citation>
    <scope>NUCLEOTIDE SEQUENCE</scope>
    <source>
        <strain evidence="8">KEN1</strain>
        <tissue evidence="8">Leaf</tissue>
    </source>
</reference>
<dbReference type="PANTHER" id="PTHR47627:SF1">
    <property type="entry name" value="RUBREDOXIN-1-RELATED"/>
    <property type="match status" value="1"/>
</dbReference>
<dbReference type="GO" id="GO:0009507">
    <property type="term" value="C:chloroplast"/>
    <property type="evidence" value="ECO:0007669"/>
    <property type="project" value="TreeGrafter"/>
</dbReference>
<keyword evidence="2" id="KW-0479">Metal-binding</keyword>
<dbReference type="InterPro" id="IPR024935">
    <property type="entry name" value="Rubredoxin_dom"/>
</dbReference>
<dbReference type="PRINTS" id="PR00163">
    <property type="entry name" value="RUBREDOXIN"/>
</dbReference>
<feature type="transmembrane region" description="Helical" evidence="6">
    <location>
        <begin position="184"/>
        <end position="203"/>
    </location>
</feature>
<dbReference type="GO" id="GO:0043448">
    <property type="term" value="P:alkane catabolic process"/>
    <property type="evidence" value="ECO:0007669"/>
    <property type="project" value="TreeGrafter"/>
</dbReference>
<keyword evidence="4" id="KW-0408">Iron</keyword>
<protein>
    <submittedName>
        <fullName evidence="8">Rubredoxin-2</fullName>
    </submittedName>
</protein>
<keyword evidence="6" id="KW-0472">Membrane</keyword>
<dbReference type="GO" id="GO:0009055">
    <property type="term" value="F:electron transfer activity"/>
    <property type="evidence" value="ECO:0007669"/>
    <property type="project" value="TreeGrafter"/>
</dbReference>
<evidence type="ECO:0000259" key="7">
    <source>
        <dbReference type="PROSITE" id="PS50903"/>
    </source>
</evidence>
<evidence type="ECO:0000256" key="4">
    <source>
        <dbReference type="ARBA" id="ARBA00023004"/>
    </source>
</evidence>
<dbReference type="FunFam" id="2.20.28.10:FF:000001">
    <property type="entry name" value="Rubredoxin"/>
    <property type="match status" value="1"/>
</dbReference>
<dbReference type="PROSITE" id="PS00202">
    <property type="entry name" value="RUBREDOXIN"/>
    <property type="match status" value="1"/>
</dbReference>
<dbReference type="InterPro" id="IPR024934">
    <property type="entry name" value="Rubredoxin-like_dom"/>
</dbReference>